<dbReference type="InterPro" id="IPR015161">
    <property type="entry name" value="Sklp_toxin_b/g_crystallin"/>
</dbReference>
<gene>
    <name evidence="3" type="ORF">ACKI18_13790</name>
</gene>
<name>A0ABW9HNW6_9ACTN</name>
<evidence type="ECO:0000256" key="1">
    <source>
        <dbReference type="SAM" id="SignalP"/>
    </source>
</evidence>
<dbReference type="Gene3D" id="2.60.20.30">
    <property type="match status" value="1"/>
</dbReference>
<feature type="chain" id="PRO_5047189316" evidence="1">
    <location>
        <begin position="32"/>
        <end position="116"/>
    </location>
</feature>
<reference evidence="3 4" key="1">
    <citation type="submission" date="2024-12" db="EMBL/GenBank/DDBJ databases">
        <title>Forecasting of Potato common scab and diversities of Pathogenic streptomyces spp. in china.</title>
        <authorList>
            <person name="Handique U."/>
            <person name="Wu J."/>
        </authorList>
    </citation>
    <scope>NUCLEOTIDE SEQUENCE [LARGE SCALE GENOMIC DNA]</scope>
    <source>
        <strain evidence="3 4">ZRIMU1530</strain>
    </source>
</reference>
<proteinExistence type="predicted"/>
<dbReference type="Proteomes" id="UP001631957">
    <property type="component" value="Unassembled WGS sequence"/>
</dbReference>
<evidence type="ECO:0000313" key="4">
    <source>
        <dbReference type="Proteomes" id="UP001631957"/>
    </source>
</evidence>
<dbReference type="InterPro" id="IPR015791">
    <property type="entry name" value="Antimic/Inh_G_crystallin-like"/>
</dbReference>
<dbReference type="RefSeq" id="WP_109361360.1">
    <property type="nucleotide sequence ID" value="NZ_JBJVNI010000007.1"/>
</dbReference>
<keyword evidence="4" id="KW-1185">Reference proteome</keyword>
<organism evidence="3 4">
    <name type="scientific">Streptomyces niveiscabiei</name>
    <dbReference type="NCBI Taxonomy" id="164115"/>
    <lineage>
        <taxon>Bacteria</taxon>
        <taxon>Bacillati</taxon>
        <taxon>Actinomycetota</taxon>
        <taxon>Actinomycetes</taxon>
        <taxon>Kitasatosporales</taxon>
        <taxon>Streptomycetaceae</taxon>
        <taxon>Streptomyces</taxon>
    </lineage>
</organism>
<sequence length="116" mass="12480">MKLSRRTRLSGLVAAAAALTALVGTAAPAQAINRVECNGRTDFLRIFNDGVVCFANAGYIDVAIYNVNQISAGNNSGDVTVWRTIGGPVQNFVFSRNESILSGDPHFHKVSSIWIR</sequence>
<dbReference type="InterPro" id="IPR006311">
    <property type="entry name" value="TAT_signal"/>
</dbReference>
<comment type="caution">
    <text evidence="3">The sequence shown here is derived from an EMBL/GenBank/DDBJ whole genome shotgun (WGS) entry which is preliminary data.</text>
</comment>
<protein>
    <submittedName>
        <fullName evidence="3">Beta/gamma crystallin domain-containing protein</fullName>
    </submittedName>
</protein>
<dbReference type="PROSITE" id="PS51318">
    <property type="entry name" value="TAT"/>
    <property type="match status" value="1"/>
</dbReference>
<dbReference type="InterPro" id="IPR011024">
    <property type="entry name" value="G_crystallin-like"/>
</dbReference>
<dbReference type="SUPFAM" id="SSF49695">
    <property type="entry name" value="gamma-Crystallin-like"/>
    <property type="match status" value="1"/>
</dbReference>
<keyword evidence="1" id="KW-0732">Signal</keyword>
<dbReference type="Pfam" id="PF09076">
    <property type="entry name" value="Crystall_2"/>
    <property type="match status" value="1"/>
</dbReference>
<evidence type="ECO:0000313" key="3">
    <source>
        <dbReference type="EMBL" id="MFM9609775.1"/>
    </source>
</evidence>
<feature type="signal peptide" evidence="1">
    <location>
        <begin position="1"/>
        <end position="31"/>
    </location>
</feature>
<evidence type="ECO:0000259" key="2">
    <source>
        <dbReference type="Pfam" id="PF09076"/>
    </source>
</evidence>
<accession>A0ABW9HNW6</accession>
<dbReference type="EMBL" id="JBJVNI010000007">
    <property type="protein sequence ID" value="MFM9609775.1"/>
    <property type="molecule type" value="Genomic_DNA"/>
</dbReference>
<feature type="domain" description="Streptomyces killer toxin-like beta/gamma crystallin" evidence="2">
    <location>
        <begin position="52"/>
        <end position="76"/>
    </location>
</feature>